<dbReference type="SUPFAM" id="SSF52540">
    <property type="entry name" value="P-loop containing nucleoside triphosphate hydrolases"/>
    <property type="match status" value="1"/>
</dbReference>
<dbReference type="InterPro" id="IPR027417">
    <property type="entry name" value="P-loop_NTPase"/>
</dbReference>
<proteinExistence type="predicted"/>
<evidence type="ECO:0000313" key="1">
    <source>
        <dbReference type="EMBL" id="MCJ8209087.1"/>
    </source>
</evidence>
<reference evidence="1" key="1">
    <citation type="submission" date="2022-04" db="EMBL/GenBank/DDBJ databases">
        <title>Mucilaginibacter sp. RS28 isolated from freshwater.</title>
        <authorList>
            <person name="Ko S.-R."/>
        </authorList>
    </citation>
    <scope>NUCLEOTIDE SEQUENCE</scope>
    <source>
        <strain evidence="1">RS28</strain>
    </source>
</reference>
<sequence>MANFERPMEIEIIRQSVRESMNPTPGKKKYDYWKEPLYCSDDVFQVRKANDWMASDGQTQKPRMLFDNFWFEGELCILFADTNLGKSVLAVQLGNCIATGTSIEHYKVEVPASTVVYFDFEQSQLQFEARYSGYRNAYSFSPNFYRAELNTAAGDVRNYLDRIHYSIEETVKNTKAKVLIIDNLTYLGNQSGHAKEALNTMKFLKMLKSRYQISILALAHTPKRNPAKPITNNDMQGSKMLINFCDSAFAMGRSRLDPKLRYLKQIKQRNATELYGADRVCLFTLERNENFIYLSPCGCEPEHKHLFEAVDITDNQILLQIREWAVQGKSQREIARDLGISRYHVAKAMEGNVSVV</sequence>
<keyword evidence="2" id="KW-1185">Reference proteome</keyword>
<dbReference type="Pfam" id="PF13481">
    <property type="entry name" value="AAA_25"/>
    <property type="match status" value="1"/>
</dbReference>
<gene>
    <name evidence="1" type="ORF">MUY27_05155</name>
</gene>
<dbReference type="EMBL" id="JALJEJ010000002">
    <property type="protein sequence ID" value="MCJ8209087.1"/>
    <property type="molecule type" value="Genomic_DNA"/>
</dbReference>
<dbReference type="AlphaFoldDB" id="A0A9X2BAS2"/>
<dbReference type="Gene3D" id="3.40.50.300">
    <property type="entry name" value="P-loop containing nucleotide triphosphate hydrolases"/>
    <property type="match status" value="1"/>
</dbReference>
<dbReference type="Proteomes" id="UP001139450">
    <property type="component" value="Unassembled WGS sequence"/>
</dbReference>
<organism evidence="1 2">
    <name type="scientific">Mucilaginibacter straminoryzae</name>
    <dbReference type="NCBI Taxonomy" id="2932774"/>
    <lineage>
        <taxon>Bacteria</taxon>
        <taxon>Pseudomonadati</taxon>
        <taxon>Bacteroidota</taxon>
        <taxon>Sphingobacteriia</taxon>
        <taxon>Sphingobacteriales</taxon>
        <taxon>Sphingobacteriaceae</taxon>
        <taxon>Mucilaginibacter</taxon>
    </lineage>
</organism>
<accession>A0A9X2BAS2</accession>
<comment type="caution">
    <text evidence="1">The sequence shown here is derived from an EMBL/GenBank/DDBJ whole genome shotgun (WGS) entry which is preliminary data.</text>
</comment>
<protein>
    <submittedName>
        <fullName evidence="1">AAA family ATPase</fullName>
    </submittedName>
</protein>
<name>A0A9X2BAS2_9SPHI</name>
<dbReference type="RefSeq" id="WP_245128921.1">
    <property type="nucleotide sequence ID" value="NZ_JALJEJ010000002.1"/>
</dbReference>
<evidence type="ECO:0000313" key="2">
    <source>
        <dbReference type="Proteomes" id="UP001139450"/>
    </source>
</evidence>